<sequence length="321" mass="34686">MVARYYAIVRAIYCGGQPAHGLPRLHPRALDGVGKHLRALIKGSLLHEILSLPFFWAQSVGSNLPRARAERLFYGPGRRQYYLLAKPSAAAAKAPLLVYLHGGSWRWGKPEFFLAHAAVLNQLGYTVALPTYRPTPEANYAAIREDLAAMLRHLAGALKMGFESLPGTELGGMSAGGHLAAMIALDPQLRAEAGLPAQAFRRFAVLGAPLDLELMPDNFIIRSLAGPRGEHAFREANPAFWAQKDSGQHLSGLLVHGTHDGMVPLASAMSFAKCWPKGAPLQIAREEKGTHLSAASWFFKTGAPRQALMKWWGTAAAGSTG</sequence>
<protein>
    <submittedName>
        <fullName evidence="3">Alpha/beta hydrolase</fullName>
    </submittedName>
</protein>
<dbReference type="PANTHER" id="PTHR48081:SF33">
    <property type="entry name" value="KYNURENINE FORMAMIDASE"/>
    <property type="match status" value="1"/>
</dbReference>
<dbReference type="Proteomes" id="UP000321580">
    <property type="component" value="Unassembled WGS sequence"/>
</dbReference>
<feature type="domain" description="BD-FAE-like" evidence="2">
    <location>
        <begin position="86"/>
        <end position="187"/>
    </location>
</feature>
<dbReference type="PANTHER" id="PTHR48081">
    <property type="entry name" value="AB HYDROLASE SUPERFAMILY PROTEIN C4A8.06C"/>
    <property type="match status" value="1"/>
</dbReference>
<dbReference type="InterPro" id="IPR029058">
    <property type="entry name" value="AB_hydrolase_fold"/>
</dbReference>
<evidence type="ECO:0000313" key="4">
    <source>
        <dbReference type="Proteomes" id="UP000321580"/>
    </source>
</evidence>
<organism evidence="3 4">
    <name type="scientific">Phaeodactylibacter luteus</name>
    <dbReference type="NCBI Taxonomy" id="1564516"/>
    <lineage>
        <taxon>Bacteria</taxon>
        <taxon>Pseudomonadati</taxon>
        <taxon>Bacteroidota</taxon>
        <taxon>Saprospiria</taxon>
        <taxon>Saprospirales</taxon>
        <taxon>Haliscomenobacteraceae</taxon>
        <taxon>Phaeodactylibacter</taxon>
    </lineage>
</organism>
<dbReference type="Pfam" id="PF20434">
    <property type="entry name" value="BD-FAE"/>
    <property type="match status" value="1"/>
</dbReference>
<evidence type="ECO:0000259" key="2">
    <source>
        <dbReference type="Pfam" id="PF20434"/>
    </source>
</evidence>
<comment type="caution">
    <text evidence="3">The sequence shown here is derived from an EMBL/GenBank/DDBJ whole genome shotgun (WGS) entry which is preliminary data.</text>
</comment>
<gene>
    <name evidence="3" type="ORF">FRY97_01940</name>
</gene>
<keyword evidence="1 3" id="KW-0378">Hydrolase</keyword>
<dbReference type="InterPro" id="IPR050300">
    <property type="entry name" value="GDXG_lipolytic_enzyme"/>
</dbReference>
<evidence type="ECO:0000256" key="1">
    <source>
        <dbReference type="ARBA" id="ARBA00022801"/>
    </source>
</evidence>
<proteinExistence type="predicted"/>
<name>A0A5C6S2K8_9BACT</name>
<reference evidence="3 4" key="1">
    <citation type="submission" date="2019-08" db="EMBL/GenBank/DDBJ databases">
        <title>Genome of Phaeodactylibacter luteus.</title>
        <authorList>
            <person name="Bowman J.P."/>
        </authorList>
    </citation>
    <scope>NUCLEOTIDE SEQUENCE [LARGE SCALE GENOMIC DNA]</scope>
    <source>
        <strain evidence="3 4">KCTC 42180</strain>
    </source>
</reference>
<dbReference type="OrthoDB" id="9777975at2"/>
<dbReference type="EMBL" id="VOOR01000003">
    <property type="protein sequence ID" value="TXB68849.1"/>
    <property type="molecule type" value="Genomic_DNA"/>
</dbReference>
<dbReference type="Gene3D" id="3.40.50.1820">
    <property type="entry name" value="alpha/beta hydrolase"/>
    <property type="match status" value="1"/>
</dbReference>
<dbReference type="InterPro" id="IPR049492">
    <property type="entry name" value="BD-FAE-like_dom"/>
</dbReference>
<evidence type="ECO:0000313" key="3">
    <source>
        <dbReference type="EMBL" id="TXB68849.1"/>
    </source>
</evidence>
<dbReference type="AlphaFoldDB" id="A0A5C6S2K8"/>
<dbReference type="SUPFAM" id="SSF53474">
    <property type="entry name" value="alpha/beta-Hydrolases"/>
    <property type="match status" value="1"/>
</dbReference>
<accession>A0A5C6S2K8</accession>
<dbReference type="GO" id="GO:0016787">
    <property type="term" value="F:hydrolase activity"/>
    <property type="evidence" value="ECO:0007669"/>
    <property type="project" value="UniProtKB-KW"/>
</dbReference>
<keyword evidence="4" id="KW-1185">Reference proteome</keyword>